<sequence>MGHRGNLAAEFRSEGRVEFAFLVEEAGFSGPYETANGLLFRRDRLIVEVWYLDGHEPGVSTLVAQVVDGRRSRGAWLDDLYVAGGRGPAQDVPFSAQSRRAALKRVRQHAAALYRLLPQLLGDEGELLLARCRG</sequence>
<reference evidence="1" key="1">
    <citation type="submission" date="2020-09" db="EMBL/GenBank/DDBJ databases">
        <title>Streptomyces canutascabiei sp. nov., which causes potato common scab and is distributed across the world.</title>
        <authorList>
            <person name="Nguyen H.P."/>
            <person name="Weisberg A.J."/>
            <person name="Chang J.H."/>
            <person name="Clarke C.R."/>
        </authorList>
    </citation>
    <scope>NUCLEOTIDE SEQUENCE</scope>
    <source>
        <strain evidence="1">ID-01-6.2a</strain>
    </source>
</reference>
<dbReference type="RefSeq" id="WP_192332220.1">
    <property type="nucleotide sequence ID" value="NZ_CP119182.1"/>
</dbReference>
<dbReference type="AlphaFoldDB" id="A0A927L6W0"/>
<dbReference type="EMBL" id="JACYXT010000006">
    <property type="protein sequence ID" value="MBD9725079.1"/>
    <property type="molecule type" value="Genomic_DNA"/>
</dbReference>
<comment type="caution">
    <text evidence="1">The sequence shown here is derived from an EMBL/GenBank/DDBJ whole genome shotgun (WGS) entry which is preliminary data.</text>
</comment>
<proteinExistence type="predicted"/>
<dbReference type="GeneID" id="79932900"/>
<evidence type="ECO:0000313" key="2">
    <source>
        <dbReference type="Proteomes" id="UP000661025"/>
    </source>
</evidence>
<accession>A0A927L6W0</accession>
<evidence type="ECO:0000313" key="1">
    <source>
        <dbReference type="EMBL" id="MBD9725079.1"/>
    </source>
</evidence>
<organism evidence="1 2">
    <name type="scientific">Streptomyces caniscabiei</name>
    <dbReference type="NCBI Taxonomy" id="2746961"/>
    <lineage>
        <taxon>Bacteria</taxon>
        <taxon>Bacillati</taxon>
        <taxon>Actinomycetota</taxon>
        <taxon>Actinomycetes</taxon>
        <taxon>Kitasatosporales</taxon>
        <taxon>Streptomycetaceae</taxon>
        <taxon>Streptomyces</taxon>
    </lineage>
</organism>
<protein>
    <submittedName>
        <fullName evidence="1">Uncharacterized protein</fullName>
    </submittedName>
</protein>
<name>A0A927L6W0_9ACTN</name>
<dbReference type="Proteomes" id="UP000661025">
    <property type="component" value="Unassembled WGS sequence"/>
</dbReference>
<gene>
    <name evidence="1" type="ORF">IHE70_18005</name>
</gene>